<keyword evidence="2" id="KW-1185">Reference proteome</keyword>
<accession>A0ACC2GYC5</accession>
<dbReference type="Proteomes" id="UP001157502">
    <property type="component" value="Chromosome 8"/>
</dbReference>
<protein>
    <submittedName>
        <fullName evidence="1">Uncharacterized protein</fullName>
    </submittedName>
</protein>
<proteinExistence type="predicted"/>
<dbReference type="EMBL" id="CM055735">
    <property type="protein sequence ID" value="KAJ8008480.1"/>
    <property type="molecule type" value="Genomic_DNA"/>
</dbReference>
<evidence type="ECO:0000313" key="2">
    <source>
        <dbReference type="Proteomes" id="UP001157502"/>
    </source>
</evidence>
<name>A0ACC2GYC5_DALPE</name>
<evidence type="ECO:0000313" key="1">
    <source>
        <dbReference type="EMBL" id="KAJ8008480.1"/>
    </source>
</evidence>
<reference evidence="1" key="1">
    <citation type="submission" date="2021-05" db="EMBL/GenBank/DDBJ databases">
        <authorList>
            <person name="Pan Q."/>
            <person name="Jouanno E."/>
            <person name="Zahm M."/>
            <person name="Klopp C."/>
            <person name="Cabau C."/>
            <person name="Louis A."/>
            <person name="Berthelot C."/>
            <person name="Parey E."/>
            <person name="Roest Crollius H."/>
            <person name="Montfort J."/>
            <person name="Robinson-Rechavi M."/>
            <person name="Bouchez O."/>
            <person name="Lampietro C."/>
            <person name="Lopez Roques C."/>
            <person name="Donnadieu C."/>
            <person name="Postlethwait J."/>
            <person name="Bobe J."/>
            <person name="Dillon D."/>
            <person name="Chandos A."/>
            <person name="von Hippel F."/>
            <person name="Guiguen Y."/>
        </authorList>
    </citation>
    <scope>NUCLEOTIDE SEQUENCE</scope>
    <source>
        <strain evidence="1">YG-Jan2019</strain>
    </source>
</reference>
<organism evidence="1 2">
    <name type="scientific">Dallia pectoralis</name>
    <name type="common">Alaska blackfish</name>
    <dbReference type="NCBI Taxonomy" id="75939"/>
    <lineage>
        <taxon>Eukaryota</taxon>
        <taxon>Metazoa</taxon>
        <taxon>Chordata</taxon>
        <taxon>Craniata</taxon>
        <taxon>Vertebrata</taxon>
        <taxon>Euteleostomi</taxon>
        <taxon>Actinopterygii</taxon>
        <taxon>Neopterygii</taxon>
        <taxon>Teleostei</taxon>
        <taxon>Protacanthopterygii</taxon>
        <taxon>Esociformes</taxon>
        <taxon>Umbridae</taxon>
        <taxon>Dallia</taxon>
    </lineage>
</organism>
<sequence length="168" mass="18816">MGYKWGCHITERNQNIRRTSSELEHGELPQNLNTENMTMMDSMAGRNRVLAFLAGTLLWTTSIAAPMECHFNSKATCIYQGRTYSMGESWMEDGCLHCTCLHPVGVGCCETVHRPVDFPAWCEVRVETLTCKMTLVQSADPRLPCVPGDGHSLGSRYGHLDNYLELAD</sequence>
<gene>
    <name evidence="1" type="ORF">DPEC_G00105250</name>
</gene>
<comment type="caution">
    <text evidence="1">The sequence shown here is derived from an EMBL/GenBank/DDBJ whole genome shotgun (WGS) entry which is preliminary data.</text>
</comment>